<evidence type="ECO:0000256" key="8">
    <source>
        <dbReference type="ARBA" id="ARBA00023136"/>
    </source>
</evidence>
<keyword evidence="3 9" id="KW-0812">Transmembrane</keyword>
<keyword evidence="4" id="KW-0378">Hydrolase</keyword>
<dbReference type="eggNOG" id="ENOG502QPJV">
    <property type="taxonomic scope" value="Eukaryota"/>
</dbReference>
<evidence type="ECO:0000256" key="9">
    <source>
        <dbReference type="SAM" id="Phobius"/>
    </source>
</evidence>
<dbReference type="OrthoDB" id="406152at2759"/>
<sequence length="435" mass="50351">MMIPKRNCYFLCKNVIATLLFCTFLFFLIHHYFSYSSSESSKSHPEHFFFEQKNVTQSASDIWHVDSSVQHANNAVLLSHETHVFYYPWYGNPEDDSVYLHWNHEYIPNWDKQDTNTYPVGKHSPPDDIGANFYPLLGCYSSKNPVTVAQHMKWIRQSGIGVLVISWYPPDLSDKEGKPFDQLFPMFLDSARIYGLKISFHIEPYEGRTPENLRKNIEYIINKYGNHSALYKMQKSRSNKKPLPVFYVYDSYLNSPNSWSSVLSIGGKQSIRNSDMDGIFLGLVVELRHKQDIVSGGFDGFYTYFAANDFSYGSSWKNWKSLSAFARKNGLLFVPSVGPGYKDTQVRPWNAKTTRERKSGKYYKVAWTTALQTSPPLISITSFNEWHEGTQIEPAVSKTNKGYVYNDYSPGEPDFYLNLTRQFVSQYREILLKKT</sequence>
<comment type="subcellular location">
    <subcellularLocation>
        <location evidence="1">Golgi apparatus membrane</location>
        <topology evidence="1">Single-pass type II membrane protein</topology>
    </subcellularLocation>
</comment>
<keyword evidence="8 9" id="KW-0472">Membrane</keyword>
<evidence type="ECO:0000256" key="3">
    <source>
        <dbReference type="ARBA" id="ARBA00022692"/>
    </source>
</evidence>
<dbReference type="Pfam" id="PF16317">
    <property type="entry name" value="Glyco_hydro_99"/>
    <property type="match status" value="1"/>
</dbReference>
<dbReference type="PANTHER" id="PTHR13572:SF4">
    <property type="entry name" value="RE57134P"/>
    <property type="match status" value="1"/>
</dbReference>
<dbReference type="STRING" id="6669.E9H7W4"/>
<dbReference type="PANTHER" id="PTHR13572">
    <property type="entry name" value="ENDO-ALPHA-1,2-MANNOSIDASE"/>
    <property type="match status" value="1"/>
</dbReference>
<name>E9H7W4_DAPPU</name>
<gene>
    <name evidence="10" type="ORF">DAPPUDRAFT_216236</name>
</gene>
<dbReference type="InParanoid" id="E9H7W4"/>
<evidence type="ECO:0000256" key="1">
    <source>
        <dbReference type="ARBA" id="ARBA00004323"/>
    </source>
</evidence>
<dbReference type="PhylomeDB" id="E9H7W4"/>
<comment type="similarity">
    <text evidence="2">Belongs to the glycosyl hydrolase 99 family.</text>
</comment>
<dbReference type="InterPro" id="IPR026071">
    <property type="entry name" value="Glyco_Hydrolase_99"/>
</dbReference>
<dbReference type="HOGENOM" id="CLU_042710_1_1_1"/>
<evidence type="ECO:0000256" key="5">
    <source>
        <dbReference type="ARBA" id="ARBA00022968"/>
    </source>
</evidence>
<dbReference type="Gene3D" id="3.20.20.80">
    <property type="entry name" value="Glycosidases"/>
    <property type="match status" value="1"/>
</dbReference>
<keyword evidence="11" id="KW-1185">Reference proteome</keyword>
<protein>
    <recommendedName>
        <fullName evidence="12">Mannosidase, endo-alpha</fullName>
    </recommendedName>
</protein>
<evidence type="ECO:0000256" key="4">
    <source>
        <dbReference type="ARBA" id="ARBA00022801"/>
    </source>
</evidence>
<dbReference type="AlphaFoldDB" id="E9H7W4"/>
<organism evidence="10 11">
    <name type="scientific">Daphnia pulex</name>
    <name type="common">Water flea</name>
    <dbReference type="NCBI Taxonomy" id="6669"/>
    <lineage>
        <taxon>Eukaryota</taxon>
        <taxon>Metazoa</taxon>
        <taxon>Ecdysozoa</taxon>
        <taxon>Arthropoda</taxon>
        <taxon>Crustacea</taxon>
        <taxon>Branchiopoda</taxon>
        <taxon>Diplostraca</taxon>
        <taxon>Cladocera</taxon>
        <taxon>Anomopoda</taxon>
        <taxon>Daphniidae</taxon>
        <taxon>Daphnia</taxon>
    </lineage>
</organism>
<reference evidence="10 11" key="1">
    <citation type="journal article" date="2011" name="Science">
        <title>The ecoresponsive genome of Daphnia pulex.</title>
        <authorList>
            <person name="Colbourne J.K."/>
            <person name="Pfrender M.E."/>
            <person name="Gilbert D."/>
            <person name="Thomas W.K."/>
            <person name="Tucker A."/>
            <person name="Oakley T.H."/>
            <person name="Tokishita S."/>
            <person name="Aerts A."/>
            <person name="Arnold G.J."/>
            <person name="Basu M.K."/>
            <person name="Bauer D.J."/>
            <person name="Caceres C.E."/>
            <person name="Carmel L."/>
            <person name="Casola C."/>
            <person name="Choi J.H."/>
            <person name="Detter J.C."/>
            <person name="Dong Q."/>
            <person name="Dusheyko S."/>
            <person name="Eads B.D."/>
            <person name="Frohlich T."/>
            <person name="Geiler-Samerotte K.A."/>
            <person name="Gerlach D."/>
            <person name="Hatcher P."/>
            <person name="Jogdeo S."/>
            <person name="Krijgsveld J."/>
            <person name="Kriventseva E.V."/>
            <person name="Kultz D."/>
            <person name="Laforsch C."/>
            <person name="Lindquist E."/>
            <person name="Lopez J."/>
            <person name="Manak J.R."/>
            <person name="Muller J."/>
            <person name="Pangilinan J."/>
            <person name="Patwardhan R.P."/>
            <person name="Pitluck S."/>
            <person name="Pritham E.J."/>
            <person name="Rechtsteiner A."/>
            <person name="Rho M."/>
            <person name="Rogozin I.B."/>
            <person name="Sakarya O."/>
            <person name="Salamov A."/>
            <person name="Schaack S."/>
            <person name="Shapiro H."/>
            <person name="Shiga Y."/>
            <person name="Skalitzky C."/>
            <person name="Smith Z."/>
            <person name="Souvorov A."/>
            <person name="Sung W."/>
            <person name="Tang Z."/>
            <person name="Tsuchiya D."/>
            <person name="Tu H."/>
            <person name="Vos H."/>
            <person name="Wang M."/>
            <person name="Wolf Y.I."/>
            <person name="Yamagata H."/>
            <person name="Yamada T."/>
            <person name="Ye Y."/>
            <person name="Shaw J.R."/>
            <person name="Andrews J."/>
            <person name="Crease T.J."/>
            <person name="Tang H."/>
            <person name="Lucas S.M."/>
            <person name="Robertson H.M."/>
            <person name="Bork P."/>
            <person name="Koonin E.V."/>
            <person name="Zdobnov E.M."/>
            <person name="Grigoriev I.V."/>
            <person name="Lynch M."/>
            <person name="Boore J.L."/>
        </authorList>
    </citation>
    <scope>NUCLEOTIDE SEQUENCE [LARGE SCALE GENOMIC DNA]</scope>
</reference>
<feature type="transmembrane region" description="Helical" evidence="9">
    <location>
        <begin position="12"/>
        <end position="33"/>
    </location>
</feature>
<keyword evidence="5" id="KW-0735">Signal-anchor</keyword>
<accession>E9H7W4</accession>
<keyword evidence="6 9" id="KW-1133">Transmembrane helix</keyword>
<evidence type="ECO:0000313" key="11">
    <source>
        <dbReference type="Proteomes" id="UP000000305"/>
    </source>
</evidence>
<dbReference type="Proteomes" id="UP000000305">
    <property type="component" value="Unassembled WGS sequence"/>
</dbReference>
<evidence type="ECO:0000256" key="6">
    <source>
        <dbReference type="ARBA" id="ARBA00022989"/>
    </source>
</evidence>
<dbReference type="GO" id="GO:0004559">
    <property type="term" value="F:alpha-mannosidase activity"/>
    <property type="evidence" value="ECO:0000318"/>
    <property type="project" value="GO_Central"/>
</dbReference>
<dbReference type="EMBL" id="GL732602">
    <property type="protein sequence ID" value="EFX72174.1"/>
    <property type="molecule type" value="Genomic_DNA"/>
</dbReference>
<evidence type="ECO:0008006" key="12">
    <source>
        <dbReference type="Google" id="ProtNLM"/>
    </source>
</evidence>
<dbReference type="KEGG" id="dpx:DAPPUDRAFT_216236"/>
<dbReference type="GO" id="GO:0000139">
    <property type="term" value="C:Golgi membrane"/>
    <property type="evidence" value="ECO:0007669"/>
    <property type="project" value="UniProtKB-SubCell"/>
</dbReference>
<dbReference type="FunFam" id="3.20.20.80:FF:000019">
    <property type="entry name" value="glycoprotein endo-alpha-1,2-mannosidase"/>
    <property type="match status" value="1"/>
</dbReference>
<evidence type="ECO:0000313" key="10">
    <source>
        <dbReference type="EMBL" id="EFX72174.1"/>
    </source>
</evidence>
<dbReference type="CDD" id="cd11574">
    <property type="entry name" value="GH99"/>
    <property type="match status" value="1"/>
</dbReference>
<evidence type="ECO:0000256" key="2">
    <source>
        <dbReference type="ARBA" id="ARBA00009559"/>
    </source>
</evidence>
<proteinExistence type="inferred from homology"/>
<dbReference type="FunCoup" id="E9H7W4">
    <property type="interactions" value="247"/>
</dbReference>
<keyword evidence="7" id="KW-0333">Golgi apparatus</keyword>
<dbReference type="OMA" id="GFLDYNP"/>
<evidence type="ECO:0000256" key="7">
    <source>
        <dbReference type="ARBA" id="ARBA00023034"/>
    </source>
</evidence>